<dbReference type="WBParaSite" id="ACRNAN_scaffold9848.g9250.t1">
    <property type="protein sequence ID" value="ACRNAN_scaffold9848.g9250.t1"/>
    <property type="gene ID" value="ACRNAN_scaffold9848.g9250"/>
</dbReference>
<protein>
    <submittedName>
        <fullName evidence="2">Uncharacterized protein</fullName>
    </submittedName>
</protein>
<name>A0A914ENT8_9BILA</name>
<evidence type="ECO:0000313" key="2">
    <source>
        <dbReference type="WBParaSite" id="ACRNAN_scaffold9848.g9250.t1"/>
    </source>
</evidence>
<accession>A0A914ENT8</accession>
<dbReference type="AlphaFoldDB" id="A0A914ENT8"/>
<proteinExistence type="predicted"/>
<sequence length="118" mass="12733">MSTVTPNQMSTGMSIATTLQSTFGANFMTPITCITGVFNSKILPIYNKINKPVQKLIKAGKAKKAVCNKAFTLAVAKLTPKIVKTILTAIKTTCVTDSTQWSAVRTATNSVFNWPSDM</sequence>
<evidence type="ECO:0000313" key="1">
    <source>
        <dbReference type="Proteomes" id="UP000887540"/>
    </source>
</evidence>
<dbReference type="Proteomes" id="UP000887540">
    <property type="component" value="Unplaced"/>
</dbReference>
<reference evidence="2" key="1">
    <citation type="submission" date="2022-11" db="UniProtKB">
        <authorList>
            <consortium name="WormBaseParasite"/>
        </authorList>
    </citation>
    <scope>IDENTIFICATION</scope>
</reference>
<organism evidence="1 2">
    <name type="scientific">Acrobeloides nanus</name>
    <dbReference type="NCBI Taxonomy" id="290746"/>
    <lineage>
        <taxon>Eukaryota</taxon>
        <taxon>Metazoa</taxon>
        <taxon>Ecdysozoa</taxon>
        <taxon>Nematoda</taxon>
        <taxon>Chromadorea</taxon>
        <taxon>Rhabditida</taxon>
        <taxon>Tylenchina</taxon>
        <taxon>Cephalobomorpha</taxon>
        <taxon>Cephaloboidea</taxon>
        <taxon>Cephalobidae</taxon>
        <taxon>Acrobeloides</taxon>
    </lineage>
</organism>
<keyword evidence="1" id="KW-1185">Reference proteome</keyword>